<evidence type="ECO:0000256" key="2">
    <source>
        <dbReference type="ARBA" id="ARBA00022679"/>
    </source>
</evidence>
<keyword evidence="3 6" id="KW-0418">Kinase</keyword>
<dbReference type="GO" id="GO:0042732">
    <property type="term" value="P:D-xylose metabolic process"/>
    <property type="evidence" value="ECO:0007669"/>
    <property type="project" value="InterPro"/>
</dbReference>
<accession>A0A0G3EJY5</accession>
<dbReference type="KEGG" id="vbl:L21SP4_01869"/>
<evidence type="ECO:0000256" key="1">
    <source>
        <dbReference type="ARBA" id="ARBA00009156"/>
    </source>
</evidence>
<comment type="similarity">
    <text evidence="1">Belongs to the FGGY kinase family.</text>
</comment>
<evidence type="ECO:0000313" key="7">
    <source>
        <dbReference type="Proteomes" id="UP000035268"/>
    </source>
</evidence>
<keyword evidence="2" id="KW-0808">Transferase</keyword>
<dbReference type="GO" id="GO:0005829">
    <property type="term" value="C:cytosol"/>
    <property type="evidence" value="ECO:0007669"/>
    <property type="project" value="TreeGrafter"/>
</dbReference>
<evidence type="ECO:0000256" key="3">
    <source>
        <dbReference type="ARBA" id="ARBA00022777"/>
    </source>
</evidence>
<dbReference type="GO" id="GO:0005997">
    <property type="term" value="P:xylulose metabolic process"/>
    <property type="evidence" value="ECO:0007669"/>
    <property type="project" value="TreeGrafter"/>
</dbReference>
<dbReference type="AlphaFoldDB" id="A0A0G3EJY5"/>
<dbReference type="STRING" id="1307763.L21SP4_01869"/>
<name>A0A0G3EJY5_9BACT</name>
<reference evidence="7" key="1">
    <citation type="submission" date="2015-02" db="EMBL/GenBank/DDBJ databases">
        <title>Description and complete genome sequence of the first cultured representative of the subdivision 5 of the Verrucomicrobia phylum.</title>
        <authorList>
            <person name="Spring S."/>
            <person name="Bunk B."/>
            <person name="Sproer C."/>
            <person name="Klenk H.-P."/>
        </authorList>
    </citation>
    <scope>NUCLEOTIDE SEQUENCE [LARGE SCALE GENOMIC DNA]</scope>
    <source>
        <strain evidence="7">L21-Fru-AB</strain>
    </source>
</reference>
<reference evidence="6 7" key="2">
    <citation type="journal article" date="2016" name="ISME J.">
        <title>Characterization of the first cultured representative of Verrucomicrobia subdivision 5 indicates the proposal of a novel phylum.</title>
        <authorList>
            <person name="Spring S."/>
            <person name="Bunk B."/>
            <person name="Sproer C."/>
            <person name="Schumann P."/>
            <person name="Rohde M."/>
            <person name="Tindall B.J."/>
            <person name="Klenk H.P."/>
        </authorList>
    </citation>
    <scope>NUCLEOTIDE SEQUENCE [LARGE SCALE GENOMIC DNA]</scope>
    <source>
        <strain evidence="6 7">L21-Fru-AB</strain>
    </source>
</reference>
<protein>
    <submittedName>
        <fullName evidence="6">Putative xylulose kinase</fullName>
    </submittedName>
</protein>
<feature type="domain" description="Carbohydrate kinase FGGY N-terminal" evidence="4">
    <location>
        <begin position="130"/>
        <end position="282"/>
    </location>
</feature>
<keyword evidence="7" id="KW-1185">Reference proteome</keyword>
<sequence precursor="true">MPRYFLGLDSSTQSLTALIIDPAAGSVVHETTVVYDRELPRYGTRHGVLPDADPRVVHAPPLMWAEALDLVFRRLHDEGAPLDRIAAVSGSGQQHGSVYGSERFPEALNGLDRQRGLAGSISGTLSRTTAPVWMDSSTAAECEEITRALGGAAAVAEATGSAAFERFTGPQIRRFHKTDPEAYEKTAHIALVSSFMASLLLGRPAPIDHGDGAGMNLMDIRQRRWHGKALAATAPDLERKLPPLTPPDAVLGPVHPYFSRTAGLPSDAQVVAWSGDNPCSLAGLGLVETGRHAVSCGTSDTYFGFMPECHTDPRAEGHIFGAPTGDYMSLICFKNGSLARERVRDAFGYDWEAFSAALRRTPPGNHGRIMLPYFEPEIVPRVAGAGIRRKGLDENDADANCRAVVEAQMMSMRLHSAWMGSRPRELYATGGASANREILQVMADVHGCLVTRFRAGNSAALGAALRGAHAFAAASGEACDWQTLTAPFLDPDPELAANPRPESAAVYEDLIRAYADFEQEALA</sequence>
<proteinExistence type="inferred from homology"/>
<dbReference type="Pfam" id="PF00370">
    <property type="entry name" value="FGGY_N"/>
    <property type="match status" value="1"/>
</dbReference>
<dbReference type="Gene3D" id="3.30.420.40">
    <property type="match status" value="2"/>
</dbReference>
<evidence type="ECO:0000259" key="4">
    <source>
        <dbReference type="Pfam" id="PF00370"/>
    </source>
</evidence>
<dbReference type="EMBL" id="CP010904">
    <property type="protein sequence ID" value="AKJ65105.1"/>
    <property type="molecule type" value="Genomic_DNA"/>
</dbReference>
<feature type="domain" description="Carbohydrate kinase FGGY C-terminal" evidence="5">
    <location>
        <begin position="293"/>
        <end position="470"/>
    </location>
</feature>
<dbReference type="OrthoDB" id="9805576at2"/>
<dbReference type="InterPro" id="IPR018484">
    <property type="entry name" value="FGGY_N"/>
</dbReference>
<dbReference type="GO" id="GO:0004856">
    <property type="term" value="F:D-xylulokinase activity"/>
    <property type="evidence" value="ECO:0007669"/>
    <property type="project" value="InterPro"/>
</dbReference>
<dbReference type="InterPro" id="IPR042024">
    <property type="entry name" value="D-XK_euk"/>
</dbReference>
<dbReference type="SUPFAM" id="SSF53067">
    <property type="entry name" value="Actin-like ATPase domain"/>
    <property type="match status" value="2"/>
</dbReference>
<gene>
    <name evidence="6" type="ORF">L21SP4_01869</name>
</gene>
<evidence type="ECO:0000259" key="5">
    <source>
        <dbReference type="Pfam" id="PF02782"/>
    </source>
</evidence>
<organism evidence="6 7">
    <name type="scientific">Kiritimatiella glycovorans</name>
    <dbReference type="NCBI Taxonomy" id="1307763"/>
    <lineage>
        <taxon>Bacteria</taxon>
        <taxon>Pseudomonadati</taxon>
        <taxon>Kiritimatiellota</taxon>
        <taxon>Kiritimatiellia</taxon>
        <taxon>Kiritimatiellales</taxon>
        <taxon>Kiritimatiellaceae</taxon>
        <taxon>Kiritimatiella</taxon>
    </lineage>
</organism>
<dbReference type="Proteomes" id="UP000035268">
    <property type="component" value="Chromosome"/>
</dbReference>
<dbReference type="CDD" id="cd07776">
    <property type="entry name" value="ASKHA_NBD_FGGY_SpXK-like"/>
    <property type="match status" value="1"/>
</dbReference>
<dbReference type="PANTHER" id="PTHR10196">
    <property type="entry name" value="SUGAR KINASE"/>
    <property type="match status" value="1"/>
</dbReference>
<dbReference type="PANTHER" id="PTHR10196:SF57">
    <property type="entry name" value="XYLULOSE KINASE"/>
    <property type="match status" value="1"/>
</dbReference>
<dbReference type="InterPro" id="IPR000577">
    <property type="entry name" value="Carb_kinase_FGGY"/>
</dbReference>
<dbReference type="Pfam" id="PF02782">
    <property type="entry name" value="FGGY_C"/>
    <property type="match status" value="1"/>
</dbReference>
<dbReference type="InterPro" id="IPR018485">
    <property type="entry name" value="FGGY_C"/>
</dbReference>
<dbReference type="RefSeq" id="WP_052882371.1">
    <property type="nucleotide sequence ID" value="NZ_CP010904.1"/>
</dbReference>
<evidence type="ECO:0000313" key="6">
    <source>
        <dbReference type="EMBL" id="AKJ65105.1"/>
    </source>
</evidence>
<dbReference type="InterPro" id="IPR043129">
    <property type="entry name" value="ATPase_NBD"/>
</dbReference>
<dbReference type="PIRSF" id="PIRSF000538">
    <property type="entry name" value="GlpK"/>
    <property type="match status" value="1"/>
</dbReference>